<protein>
    <submittedName>
        <fullName evidence="3">Uncharacterized protein DUF317</fullName>
    </submittedName>
</protein>
<gene>
    <name evidence="3" type="ORF">FB563_4080</name>
</gene>
<evidence type="ECO:0000256" key="1">
    <source>
        <dbReference type="SAM" id="MobiDB-lite"/>
    </source>
</evidence>
<feature type="compositionally biased region" description="Pro residues" evidence="1">
    <location>
        <begin position="249"/>
        <end position="261"/>
    </location>
</feature>
<dbReference type="OrthoDB" id="4281666at2"/>
<keyword evidence="4" id="KW-1185">Reference proteome</keyword>
<evidence type="ECO:0000313" key="4">
    <source>
        <dbReference type="Proteomes" id="UP000318103"/>
    </source>
</evidence>
<feature type="domain" description="DUF317" evidence="2">
    <location>
        <begin position="56"/>
        <end position="113"/>
    </location>
</feature>
<feature type="region of interest" description="Disordered" evidence="1">
    <location>
        <begin position="240"/>
        <end position="261"/>
    </location>
</feature>
<evidence type="ECO:0000259" key="2">
    <source>
        <dbReference type="Pfam" id="PF03771"/>
    </source>
</evidence>
<comment type="caution">
    <text evidence="3">The sequence shown here is derived from an EMBL/GenBank/DDBJ whole genome shotgun (WGS) entry which is preliminary data.</text>
</comment>
<name>A0A542UIY0_9ACTN</name>
<evidence type="ECO:0000313" key="3">
    <source>
        <dbReference type="EMBL" id="TQK99027.1"/>
    </source>
</evidence>
<dbReference type="Proteomes" id="UP000318103">
    <property type="component" value="Unassembled WGS sequence"/>
</dbReference>
<sequence length="261" mass="28696">MSSDPFNNLGPDREVKVLPRHLAGPGPTDLHIAWPFPFDEDWSLHQPGTGPALASSPCLRLFTGLVPSDTFSKGKWTIAANRVPFAQPTWKITFDATTPIELLHDVHTELLDLYLEGRHSDRDRLFEDDTAPQEAYTPLLARGWSHQVKTDGTQFFRAPDDLAGVRHRYAGSDAPTWTAWGGHPDQPYWRAQFSFGTPTALVAAFTISMIATVPVSRTVKDVPFPTRDLLYIVAAATGAKQAPLSSPVATPPPGPAPRRTR</sequence>
<dbReference type="Pfam" id="PF03771">
    <property type="entry name" value="SPDY"/>
    <property type="match status" value="2"/>
</dbReference>
<accession>A0A542UIY0</accession>
<dbReference type="RefSeq" id="WP_055706150.1">
    <property type="nucleotide sequence ID" value="NZ_JBPJFI010000001.1"/>
</dbReference>
<reference evidence="3 4" key="1">
    <citation type="submission" date="2019-06" db="EMBL/GenBank/DDBJ databases">
        <title>Sequencing the genomes of 1000 actinobacteria strains.</title>
        <authorList>
            <person name="Klenk H.-P."/>
        </authorList>
    </citation>
    <scope>NUCLEOTIDE SEQUENCE [LARGE SCALE GENOMIC DNA]</scope>
    <source>
        <strain evidence="3 4">DSM 41929</strain>
    </source>
</reference>
<organism evidence="3 4">
    <name type="scientific">Streptomyces puniciscabiei</name>
    <dbReference type="NCBI Taxonomy" id="164348"/>
    <lineage>
        <taxon>Bacteria</taxon>
        <taxon>Bacillati</taxon>
        <taxon>Actinomycetota</taxon>
        <taxon>Actinomycetes</taxon>
        <taxon>Kitasatosporales</taxon>
        <taxon>Streptomycetaceae</taxon>
        <taxon>Streptomyces</taxon>
    </lineage>
</organism>
<dbReference type="EMBL" id="VFNX01000001">
    <property type="protein sequence ID" value="TQK99027.1"/>
    <property type="molecule type" value="Genomic_DNA"/>
</dbReference>
<dbReference type="AlphaFoldDB" id="A0A542UIY0"/>
<proteinExistence type="predicted"/>
<feature type="domain" description="DUF317" evidence="2">
    <location>
        <begin position="159"/>
        <end position="209"/>
    </location>
</feature>
<dbReference type="InterPro" id="IPR005523">
    <property type="entry name" value="DUF317_SPDY"/>
</dbReference>